<evidence type="ECO:0000313" key="2">
    <source>
        <dbReference type="Proteomes" id="UP000181190"/>
    </source>
</evidence>
<evidence type="ECO:0000313" key="1">
    <source>
        <dbReference type="EMBL" id="ABV71638.1"/>
    </source>
</evidence>
<organismHost>
    <name type="scientific">Homo sapiens</name>
    <name type="common">Human</name>
    <dbReference type="NCBI Taxonomy" id="9606"/>
</organismHost>
<dbReference type="EMBL" id="EF999921">
    <property type="protein sequence ID" value="ABV71638.1"/>
    <property type="molecule type" value="Genomic_DNA"/>
</dbReference>
<reference evidence="1 2" key="1">
    <citation type="journal article" date="2008" name="J. Gen. Virol.">
        <title>Cloning and sequencing of a highly productive, endotheliotropic virus strain derived from human cytomegalovirus TB40/E.</title>
        <authorList>
            <person name="Sinzger C."/>
            <person name="Hahn G."/>
            <person name="Digel M."/>
            <person name="Katona R."/>
            <person name="Sampaio K.L."/>
            <person name="Messerle M."/>
            <person name="Hengel H."/>
            <person name="Koszinowski U."/>
            <person name="Brune W."/>
            <person name="Adler B."/>
        </authorList>
    </citation>
    <scope>NUCLEOTIDE SEQUENCE [LARGE SCALE GENOMIC DNA]</scope>
    <source>
        <strain evidence="1">TB40/E</strain>
    </source>
</reference>
<dbReference type="Proteomes" id="UP000181190">
    <property type="component" value="Genome"/>
</dbReference>
<sequence>MCQLDVASIGDMASYRLSPISKLRYLRHTESPKSPKSSIAIPRKRYKRYRQISRMPKNHFWKNGDISYTETHIGDIFNMPYFQILIFPISPSLSAINTTIARHEFSRRQKSQNAYFGQTHILLFTAAYSPF</sequence>
<name>A8T7K9_HCMV</name>
<accession>A8T7K9</accession>
<protein>
    <submittedName>
        <fullName evidence="1">UL127</fullName>
    </submittedName>
</protein>
<organism evidence="1 2">
    <name type="scientific">Human cytomegalovirus</name>
    <name type="common">HHV-5</name>
    <name type="synonym">Human herpesvirus 5</name>
    <dbReference type="NCBI Taxonomy" id="10359"/>
    <lineage>
        <taxon>Viruses</taxon>
        <taxon>Duplodnaviria</taxon>
        <taxon>Heunggongvirae</taxon>
        <taxon>Peploviricota</taxon>
        <taxon>Herviviricetes</taxon>
        <taxon>Herpesvirales</taxon>
        <taxon>Orthoherpesviridae</taxon>
        <taxon>Betaherpesvirinae</taxon>
        <taxon>Cytomegalovirus</taxon>
        <taxon>Cytomegalovirus humanbeta5</taxon>
    </lineage>
</organism>
<proteinExistence type="predicted"/>